<keyword evidence="4" id="KW-0175">Coiled coil</keyword>
<dbReference type="GO" id="GO:0016887">
    <property type="term" value="F:ATP hydrolysis activity"/>
    <property type="evidence" value="ECO:0007669"/>
    <property type="project" value="InterPro"/>
</dbReference>
<evidence type="ECO:0000256" key="2">
    <source>
        <dbReference type="ARBA" id="ARBA00011322"/>
    </source>
</evidence>
<accession>A0A429ZWT4</accession>
<comment type="subunit">
    <text evidence="2">Heterodimer of SbcC and SbcD.</text>
</comment>
<evidence type="ECO:0000256" key="4">
    <source>
        <dbReference type="SAM" id="Coils"/>
    </source>
</evidence>
<dbReference type="PANTHER" id="PTHR32114:SF2">
    <property type="entry name" value="ABC TRANSPORTER ABCH.3"/>
    <property type="match status" value="1"/>
</dbReference>
<dbReference type="Proteomes" id="UP000287857">
    <property type="component" value="Unassembled WGS sequence"/>
</dbReference>
<comment type="similarity">
    <text evidence="1">Belongs to the SMC family. SbcC subfamily.</text>
</comment>
<dbReference type="GO" id="GO:0006302">
    <property type="term" value="P:double-strand break repair"/>
    <property type="evidence" value="ECO:0007669"/>
    <property type="project" value="InterPro"/>
</dbReference>
<dbReference type="Gene3D" id="3.40.50.300">
    <property type="entry name" value="P-loop containing nucleotide triphosphate hydrolases"/>
    <property type="match status" value="1"/>
</dbReference>
<dbReference type="AlphaFoldDB" id="A0A429ZWT4"/>
<gene>
    <name evidence="6" type="ORF">CBF37_08200</name>
</gene>
<organism evidence="6 7">
    <name type="scientific">Vagococcus vulneris</name>
    <dbReference type="NCBI Taxonomy" id="1977869"/>
    <lineage>
        <taxon>Bacteria</taxon>
        <taxon>Bacillati</taxon>
        <taxon>Bacillota</taxon>
        <taxon>Bacilli</taxon>
        <taxon>Lactobacillales</taxon>
        <taxon>Enterococcaceae</taxon>
        <taxon>Vagococcus</taxon>
    </lineage>
</organism>
<dbReference type="PANTHER" id="PTHR32114">
    <property type="entry name" value="ABC TRANSPORTER ABCH.3"/>
    <property type="match status" value="1"/>
</dbReference>
<keyword evidence="7" id="KW-1185">Reference proteome</keyword>
<evidence type="ECO:0000313" key="7">
    <source>
        <dbReference type="Proteomes" id="UP000287857"/>
    </source>
</evidence>
<dbReference type="InterPro" id="IPR038729">
    <property type="entry name" value="Rad50/SbcC_AAA"/>
</dbReference>
<proteinExistence type="inferred from homology"/>
<feature type="domain" description="Rad50/SbcC-type AAA" evidence="5">
    <location>
        <begin position="7"/>
        <end position="236"/>
    </location>
</feature>
<dbReference type="EMBL" id="NGJS01000011">
    <property type="protein sequence ID" value="RST98282.1"/>
    <property type="molecule type" value="Genomic_DNA"/>
</dbReference>
<sequence>MSMKINKLEIENTKRVKAVKIEPTANGLTVIGGPNGQGKTSILDSIAWALGGDRYKPSKVHREGSVTPPNISITMNNGLIVERKGKNSSLKVIDPQGQKAGQQLLNSFVEELAIDLPKFMDSTSKEKANTLLQIIGVGEQLFNIEKEETDIYNQRRAVGQIADQKEKFAKEMTYYPDTPKELVSVSELINQQQVILAKNGENQRKREQIKQIEFQISQGESNIASVKKQIEQLQGQLNTLEGLQAETKKDLEIARKSAIDLHDESTEQLEKSIADVEQINLKVRANLDKEKAEDDAKIQREEYGKLTSKIESLRQDKSNLLQHANLPLPELSVDNGELIYKGQQWDNMSGSEQLRVATAIVRKLKPECGFILIDKLEQMDTNTLNEFGIWLEQEGLQAIATRVSTGEECSIIIEDGYVAKENTKEDSGSLVQAFDGDSRSFDEKVADGTFKPVNNNTWEGKGAF</sequence>
<dbReference type="Pfam" id="PF13476">
    <property type="entry name" value="AAA_23"/>
    <property type="match status" value="1"/>
</dbReference>
<evidence type="ECO:0000313" key="6">
    <source>
        <dbReference type="EMBL" id="RST98282.1"/>
    </source>
</evidence>
<protein>
    <recommendedName>
        <fullName evidence="3">Nuclease SbcCD subunit C</fullName>
    </recommendedName>
</protein>
<feature type="coiled-coil region" evidence="4">
    <location>
        <begin position="216"/>
        <end position="316"/>
    </location>
</feature>
<comment type="caution">
    <text evidence="6">The sequence shown here is derived from an EMBL/GenBank/DDBJ whole genome shotgun (WGS) entry which is preliminary data.</text>
</comment>
<name>A0A429ZWT4_9ENTE</name>
<dbReference type="OrthoDB" id="9791904at2"/>
<evidence type="ECO:0000256" key="3">
    <source>
        <dbReference type="ARBA" id="ARBA00013368"/>
    </source>
</evidence>
<evidence type="ECO:0000259" key="5">
    <source>
        <dbReference type="Pfam" id="PF13476"/>
    </source>
</evidence>
<dbReference type="SUPFAM" id="SSF52540">
    <property type="entry name" value="P-loop containing nucleoside triphosphate hydrolases"/>
    <property type="match status" value="1"/>
</dbReference>
<dbReference type="InterPro" id="IPR027417">
    <property type="entry name" value="P-loop_NTPase"/>
</dbReference>
<dbReference type="RefSeq" id="WP_125984261.1">
    <property type="nucleotide sequence ID" value="NZ_NGJS01000011.1"/>
</dbReference>
<reference evidence="6 7" key="1">
    <citation type="submission" date="2017-05" db="EMBL/GenBank/DDBJ databases">
        <title>Vagococcus spp. assemblies.</title>
        <authorList>
            <person name="Gulvik C.A."/>
        </authorList>
    </citation>
    <scope>NUCLEOTIDE SEQUENCE [LARGE SCALE GENOMIC DNA]</scope>
    <source>
        <strain evidence="6 7">SS1995</strain>
    </source>
</reference>
<evidence type="ECO:0000256" key="1">
    <source>
        <dbReference type="ARBA" id="ARBA00006930"/>
    </source>
</evidence>